<dbReference type="InterPro" id="IPR000477">
    <property type="entry name" value="RT_dom"/>
</dbReference>
<keyword evidence="4" id="KW-1185">Reference proteome</keyword>
<keyword evidence="1" id="KW-0812">Transmembrane</keyword>
<proteinExistence type="predicted"/>
<keyword evidence="1" id="KW-0472">Membrane</keyword>
<evidence type="ECO:0000256" key="1">
    <source>
        <dbReference type="SAM" id="Phobius"/>
    </source>
</evidence>
<feature type="transmembrane region" description="Helical" evidence="1">
    <location>
        <begin position="284"/>
        <end position="303"/>
    </location>
</feature>
<evidence type="ECO:0000313" key="4">
    <source>
        <dbReference type="Proteomes" id="UP001151760"/>
    </source>
</evidence>
<dbReference type="InterPro" id="IPR043502">
    <property type="entry name" value="DNA/RNA_pol_sf"/>
</dbReference>
<dbReference type="PANTHER" id="PTHR46890">
    <property type="entry name" value="NON-LTR RETROLELEMENT REVERSE TRANSCRIPTASE-LIKE PROTEIN-RELATED"/>
    <property type="match status" value="1"/>
</dbReference>
<gene>
    <name evidence="3" type="ORF">Tco_1113235</name>
</gene>
<protein>
    <submittedName>
        <fullName evidence="3">RNA-directed DNA polymerase, eukaryota, reverse transcriptase zinc-binding domain protein</fullName>
    </submittedName>
</protein>
<dbReference type="PANTHER" id="PTHR46890:SF48">
    <property type="entry name" value="RNA-DIRECTED DNA POLYMERASE"/>
    <property type="match status" value="1"/>
</dbReference>
<keyword evidence="3" id="KW-0695">RNA-directed DNA polymerase</keyword>
<dbReference type="InterPro" id="IPR052343">
    <property type="entry name" value="Retrotransposon-Effector_Assoc"/>
</dbReference>
<feature type="transmembrane region" description="Helical" evidence="1">
    <location>
        <begin position="33"/>
        <end position="49"/>
    </location>
</feature>
<comment type="caution">
    <text evidence="3">The sequence shown here is derived from an EMBL/GenBank/DDBJ whole genome shotgun (WGS) entry which is preliminary data.</text>
</comment>
<dbReference type="EMBL" id="BQNB010021102">
    <property type="protein sequence ID" value="GJU02897.1"/>
    <property type="molecule type" value="Genomic_DNA"/>
</dbReference>
<accession>A0ABQ5ITY0</accession>
<keyword evidence="3" id="KW-0548">Nucleotidyltransferase</keyword>
<dbReference type="Pfam" id="PF00078">
    <property type="entry name" value="RVT_1"/>
    <property type="match status" value="1"/>
</dbReference>
<evidence type="ECO:0000259" key="2">
    <source>
        <dbReference type="Pfam" id="PF00078"/>
    </source>
</evidence>
<name>A0ABQ5ITY0_9ASTR</name>
<evidence type="ECO:0000313" key="3">
    <source>
        <dbReference type="EMBL" id="GJU02897.1"/>
    </source>
</evidence>
<reference evidence="3" key="1">
    <citation type="journal article" date="2022" name="Int. J. Mol. Sci.">
        <title>Draft Genome of Tanacetum Coccineum: Genomic Comparison of Closely Related Tanacetum-Family Plants.</title>
        <authorList>
            <person name="Yamashiro T."/>
            <person name="Shiraishi A."/>
            <person name="Nakayama K."/>
            <person name="Satake H."/>
        </authorList>
    </citation>
    <scope>NUCLEOTIDE SEQUENCE</scope>
</reference>
<sequence>MTCLSTASFSVCVNGESHGFFSAKRGLRQGDPISPYLFTLVMEVLNLMVKRQVRNDRRFKYHSGCQKLGITSLFFVDDLLILCHGDMVSAFILRSGLDEFCMSSGLYPSMRGLDINAKVINLIDNGSWCWTIDWVGEYDEVLDVPVPMLNDNFEDRTVWINKKGKEKKFSVNKVWKAIRIEYPKVNIGAAIYYLWQKRNIRRVELKERSADVLFKVVVESVRLKLIGLTLKCSPSVVHASKILPISDCSIGRFWDNCFNFGIDIWDCNMIYGLRSKDQTKYSDVTYNVSGLACFGIVMVGFVPDLMFMLQIRSGLFAGFKMPIVVWIVYGDVSSNIDWSQYLLDDSEVYCSSPCMLALSS</sequence>
<keyword evidence="3" id="KW-0808">Transferase</keyword>
<feature type="domain" description="Reverse transcriptase" evidence="2">
    <location>
        <begin position="12"/>
        <end position="86"/>
    </location>
</feature>
<dbReference type="SUPFAM" id="SSF56672">
    <property type="entry name" value="DNA/RNA polymerases"/>
    <property type="match status" value="1"/>
</dbReference>
<dbReference type="GO" id="GO:0003964">
    <property type="term" value="F:RNA-directed DNA polymerase activity"/>
    <property type="evidence" value="ECO:0007669"/>
    <property type="project" value="UniProtKB-KW"/>
</dbReference>
<organism evidence="3 4">
    <name type="scientific">Tanacetum coccineum</name>
    <dbReference type="NCBI Taxonomy" id="301880"/>
    <lineage>
        <taxon>Eukaryota</taxon>
        <taxon>Viridiplantae</taxon>
        <taxon>Streptophyta</taxon>
        <taxon>Embryophyta</taxon>
        <taxon>Tracheophyta</taxon>
        <taxon>Spermatophyta</taxon>
        <taxon>Magnoliopsida</taxon>
        <taxon>eudicotyledons</taxon>
        <taxon>Gunneridae</taxon>
        <taxon>Pentapetalae</taxon>
        <taxon>asterids</taxon>
        <taxon>campanulids</taxon>
        <taxon>Asterales</taxon>
        <taxon>Asteraceae</taxon>
        <taxon>Asteroideae</taxon>
        <taxon>Anthemideae</taxon>
        <taxon>Anthemidinae</taxon>
        <taxon>Tanacetum</taxon>
    </lineage>
</organism>
<dbReference type="Proteomes" id="UP001151760">
    <property type="component" value="Unassembled WGS sequence"/>
</dbReference>
<keyword evidence="1" id="KW-1133">Transmembrane helix</keyword>
<reference evidence="3" key="2">
    <citation type="submission" date="2022-01" db="EMBL/GenBank/DDBJ databases">
        <authorList>
            <person name="Yamashiro T."/>
            <person name="Shiraishi A."/>
            <person name="Satake H."/>
            <person name="Nakayama K."/>
        </authorList>
    </citation>
    <scope>NUCLEOTIDE SEQUENCE</scope>
</reference>